<accession>A0A2U8VLW2</accession>
<evidence type="ECO:0000313" key="2">
    <source>
        <dbReference type="EMBL" id="AWN34540.1"/>
    </source>
</evidence>
<dbReference type="GO" id="GO:0008168">
    <property type="term" value="F:methyltransferase activity"/>
    <property type="evidence" value="ECO:0007669"/>
    <property type="project" value="UniProtKB-KW"/>
</dbReference>
<dbReference type="SUPFAM" id="SSF53335">
    <property type="entry name" value="S-adenosyl-L-methionine-dependent methyltransferases"/>
    <property type="match status" value="1"/>
</dbReference>
<evidence type="ECO:0000259" key="1">
    <source>
        <dbReference type="Pfam" id="PF13649"/>
    </source>
</evidence>
<keyword evidence="2" id="KW-0489">Methyltransferase</keyword>
<feature type="domain" description="Methyltransferase" evidence="1">
    <location>
        <begin position="49"/>
        <end position="145"/>
    </location>
</feature>
<dbReference type="AlphaFoldDB" id="A0A2U8VLW2"/>
<evidence type="ECO:0000313" key="3">
    <source>
        <dbReference type="Proteomes" id="UP000246058"/>
    </source>
</evidence>
<dbReference type="RefSeq" id="WP_109949680.1">
    <property type="nucleotide sequence ID" value="NZ_CP029551.1"/>
</dbReference>
<keyword evidence="2" id="KW-0808">Transferase</keyword>
<dbReference type="InterPro" id="IPR041698">
    <property type="entry name" value="Methyltransf_25"/>
</dbReference>
<dbReference type="GO" id="GO:0032259">
    <property type="term" value="P:methylation"/>
    <property type="evidence" value="ECO:0007669"/>
    <property type="project" value="UniProtKB-KW"/>
</dbReference>
<dbReference type="OrthoDB" id="9777638at2"/>
<dbReference type="Pfam" id="PF13649">
    <property type="entry name" value="Methyltransf_25"/>
    <property type="match status" value="1"/>
</dbReference>
<dbReference type="Proteomes" id="UP000246058">
    <property type="component" value="Chromosome"/>
</dbReference>
<gene>
    <name evidence="2" type="ORF">DK427_01290</name>
</gene>
<protein>
    <submittedName>
        <fullName evidence="2">Methyltransferase type 11</fullName>
    </submittedName>
</protein>
<reference evidence="2 3" key="1">
    <citation type="submission" date="2018-05" db="EMBL/GenBank/DDBJ databases">
        <title>Complete Genome Sequence of Methylobacterium sp. 17Sr1-43.</title>
        <authorList>
            <person name="Srinivasan S."/>
        </authorList>
    </citation>
    <scope>NUCLEOTIDE SEQUENCE [LARGE SCALE GENOMIC DNA]</scope>
    <source>
        <strain evidence="2 3">17Sr1-43</strain>
    </source>
</reference>
<keyword evidence="3" id="KW-1185">Reference proteome</keyword>
<dbReference type="PANTHER" id="PTHR43591">
    <property type="entry name" value="METHYLTRANSFERASE"/>
    <property type="match status" value="1"/>
</dbReference>
<dbReference type="KEGG" id="meti:DK427_01290"/>
<dbReference type="InterPro" id="IPR029063">
    <property type="entry name" value="SAM-dependent_MTases_sf"/>
</dbReference>
<dbReference type="PANTHER" id="PTHR43591:SF24">
    <property type="entry name" value="2-METHOXY-6-POLYPRENYL-1,4-BENZOQUINOL METHYLASE, MITOCHONDRIAL"/>
    <property type="match status" value="1"/>
</dbReference>
<organism evidence="2 3">
    <name type="scientific">Methylobacterium radiodurans</name>
    <dbReference type="NCBI Taxonomy" id="2202828"/>
    <lineage>
        <taxon>Bacteria</taxon>
        <taxon>Pseudomonadati</taxon>
        <taxon>Pseudomonadota</taxon>
        <taxon>Alphaproteobacteria</taxon>
        <taxon>Hyphomicrobiales</taxon>
        <taxon>Methylobacteriaceae</taxon>
        <taxon>Methylobacterium</taxon>
    </lineage>
</organism>
<proteinExistence type="predicted"/>
<name>A0A2U8VLW2_9HYPH</name>
<sequence length="279" mass="28748">MADGITQAAYWNGEVGQRWARNQAVLDAVFSPLTDALFEAAGLRAGTSVLDIGCGAGETTLRAAAAVGPEGAVAGADVSAPLLAAARERPMPAGAAPVAWVEADVETYPFPPASLDAALSRFGTMFFADTQAAFANIRAALKPGGQLTLLCWQAMAANPWVSVPRAAILPLVPAPGPPPPPDQPGPFRFADGAALEARLRAAGFRDIVRTGLRVPVTLGRDPETAARVACELGPPSHLLREAEPELRARALASVAEALRPHATDGGVQLEAACWLVAAG</sequence>
<dbReference type="CDD" id="cd02440">
    <property type="entry name" value="AdoMet_MTases"/>
    <property type="match status" value="1"/>
</dbReference>
<dbReference type="Gene3D" id="3.40.50.150">
    <property type="entry name" value="Vaccinia Virus protein VP39"/>
    <property type="match status" value="1"/>
</dbReference>
<dbReference type="EMBL" id="CP029551">
    <property type="protein sequence ID" value="AWN34540.1"/>
    <property type="molecule type" value="Genomic_DNA"/>
</dbReference>